<keyword evidence="3" id="KW-1185">Reference proteome</keyword>
<comment type="caution">
    <text evidence="2">The sequence shown here is derived from an EMBL/GenBank/DDBJ whole genome shotgun (WGS) entry which is preliminary data.</text>
</comment>
<dbReference type="Proteomes" id="UP001201812">
    <property type="component" value="Unassembled WGS sequence"/>
</dbReference>
<proteinExistence type="predicted"/>
<organism evidence="2 3">
    <name type="scientific">Ditylenchus destructor</name>
    <dbReference type="NCBI Taxonomy" id="166010"/>
    <lineage>
        <taxon>Eukaryota</taxon>
        <taxon>Metazoa</taxon>
        <taxon>Ecdysozoa</taxon>
        <taxon>Nematoda</taxon>
        <taxon>Chromadorea</taxon>
        <taxon>Rhabditida</taxon>
        <taxon>Tylenchina</taxon>
        <taxon>Tylenchomorpha</taxon>
        <taxon>Sphaerularioidea</taxon>
        <taxon>Anguinidae</taxon>
        <taxon>Anguininae</taxon>
        <taxon>Ditylenchus</taxon>
    </lineage>
</organism>
<dbReference type="EMBL" id="JAKKPZ010000797">
    <property type="protein sequence ID" value="KAI1692242.1"/>
    <property type="molecule type" value="Genomic_DNA"/>
</dbReference>
<evidence type="ECO:0000313" key="2">
    <source>
        <dbReference type="EMBL" id="KAI1692242.1"/>
    </source>
</evidence>
<keyword evidence="1" id="KW-0812">Transmembrane</keyword>
<evidence type="ECO:0000256" key="1">
    <source>
        <dbReference type="SAM" id="Phobius"/>
    </source>
</evidence>
<protein>
    <submittedName>
        <fullName evidence="2">Uncharacterized protein</fullName>
    </submittedName>
</protein>
<keyword evidence="1" id="KW-1133">Transmembrane helix</keyword>
<name>A0AAD4MFX0_9BILA</name>
<reference evidence="2" key="1">
    <citation type="submission" date="2022-01" db="EMBL/GenBank/DDBJ databases">
        <title>Genome Sequence Resource for Two Populations of Ditylenchus destructor, the Migratory Endoparasitic Phytonematode.</title>
        <authorList>
            <person name="Zhang H."/>
            <person name="Lin R."/>
            <person name="Xie B."/>
        </authorList>
    </citation>
    <scope>NUCLEOTIDE SEQUENCE</scope>
    <source>
        <strain evidence="2">BazhouSP</strain>
    </source>
</reference>
<evidence type="ECO:0000313" key="3">
    <source>
        <dbReference type="Proteomes" id="UP001201812"/>
    </source>
</evidence>
<accession>A0AAD4MFX0</accession>
<dbReference type="AlphaFoldDB" id="A0AAD4MFX0"/>
<gene>
    <name evidence="2" type="ORF">DdX_21360</name>
</gene>
<keyword evidence="1" id="KW-0472">Membrane</keyword>
<sequence>MSYNNICANLVHLVFIALILETCFTLLEAKYHVILVSKEQHTGFNQMKSPITSGGTTVVDSDYIKEFDIESNIKTVGELEKPEHVPAGFKLSFYLQRTGRIVSATPLEKVLINLSGAQQILAEVLSADDFKKEHGDYQKL</sequence>
<feature type="transmembrane region" description="Helical" evidence="1">
    <location>
        <begin position="6"/>
        <end position="27"/>
    </location>
</feature>